<keyword evidence="5" id="KW-0238">DNA-binding</keyword>
<proteinExistence type="predicted"/>
<feature type="region of interest" description="Disordered" evidence="8">
    <location>
        <begin position="140"/>
        <end position="159"/>
    </location>
</feature>
<evidence type="ECO:0000256" key="5">
    <source>
        <dbReference type="ARBA" id="ARBA00023125"/>
    </source>
</evidence>
<protein>
    <submittedName>
        <fullName evidence="11">Pyrimidine pathway regulatory protein 1</fullName>
    </submittedName>
</protein>
<evidence type="ECO:0000256" key="6">
    <source>
        <dbReference type="ARBA" id="ARBA00023163"/>
    </source>
</evidence>
<dbReference type="CDD" id="cd00067">
    <property type="entry name" value="GAL4"/>
    <property type="match status" value="1"/>
</dbReference>
<dbReference type="VEuPathDB" id="FungiDB:GVI51_D02849"/>
<dbReference type="EMBL" id="LLZZ01000131">
    <property type="protein sequence ID" value="KTB01364.1"/>
    <property type="molecule type" value="Genomic_DNA"/>
</dbReference>
<feature type="domain" description="Zn(2)-C6 fungal-type" evidence="10">
    <location>
        <begin position="24"/>
        <end position="54"/>
    </location>
</feature>
<sequence>MTKGKKRVSKPVPGGVKFTKFPNACKLCRRKKVKCDQGYPSCKGCLRNNVPCVSVDPVTGQDIPRSYVFFLEDSLSNMMSKLSECGINPMTIKSNVPCSENDTNCNLEEYKKKFKKNGSLIPVDDMLGSYLVQKGMLMQDNSETSNGSRSDFANSPSINSPMDQAYFRSPKPMMPQTASPMESSSVGADLEETNNHFSDIGSMKETTKNSYLGDSSGVSFAKLVYTAANFQPDYIDSEFDEDIKLRELKYRDYALAENDPNFDPLALPPIEEAEQLINRFFIDTNSQLPVFHREQFLKKYYEPIYGEWNNKITLVSNKTKINRNFMGPEPLRPNSPYGVQPWYNTWKSLEDKGVRDIELHDYYRIPYFVLNMVFTIGCATKVLASDIKQVVTFKRRATYFKKDIFSSTDRLEALMGTLLLAIYSIMRPNVPGVWYTMGSVLRLTVDLGLHSEKINMTYDPFTREIRRRLFWCVYSLDRQVCSYFGRPFGIPEDTITTGYPSLLPDSEITPAYGTIEDYSDVKPKSISYKKLAIAMFAIRQLQAKIVRVLYAPHAEIPRKYNDLEEWRAAVHSELNAWYDKAVPRSQKMIDCHYNSSLFELNYHYTKSILYGLSPKCPILTELSCRLVFLSTKGTIDVFYDLCINQKIGYTWVAVHNVFMAGMTYLYVIFYSGNNIKENRQEVEDYTGKILFILKNLIGTCEAAKNCFQSYDVLSKVVIKLKFGEKIIEDNSSKENTFKSGGNLQIDDSKNTDLLKRKPSISGGSLDLPLEKFFLQLDKLEENNDEEPSNTGKFRGRSMSFLNNNNNNNNNMNNGNKDTGINLHNEQDFQNDFKLQDDLPLFDDPANEEQNMVDILFQVTSQSLWDEFFVKQNNEEKKEENIDPFFTL</sequence>
<keyword evidence="9" id="KW-0812">Transmembrane</keyword>
<dbReference type="SUPFAM" id="SSF57959">
    <property type="entry name" value="Leucine zipper domain"/>
    <property type="match status" value="1"/>
</dbReference>
<feature type="transmembrane region" description="Helical" evidence="9">
    <location>
        <begin position="648"/>
        <end position="669"/>
    </location>
</feature>
<dbReference type="Proteomes" id="UP000054886">
    <property type="component" value="Unassembled WGS sequence"/>
</dbReference>
<evidence type="ECO:0000256" key="7">
    <source>
        <dbReference type="ARBA" id="ARBA00023242"/>
    </source>
</evidence>
<dbReference type="GO" id="GO:0043565">
    <property type="term" value="F:sequence-specific DNA binding"/>
    <property type="evidence" value="ECO:0007669"/>
    <property type="project" value="EnsemblFungi"/>
</dbReference>
<dbReference type="SMART" id="SM00066">
    <property type="entry name" value="GAL4"/>
    <property type="match status" value="1"/>
</dbReference>
<dbReference type="Gene3D" id="4.10.240.10">
    <property type="entry name" value="Zn(2)-C6 fungal-type DNA-binding domain"/>
    <property type="match status" value="1"/>
</dbReference>
<dbReference type="InterPro" id="IPR046347">
    <property type="entry name" value="bZIP_sf"/>
</dbReference>
<evidence type="ECO:0000256" key="8">
    <source>
        <dbReference type="SAM" id="MobiDB-lite"/>
    </source>
</evidence>
<organism evidence="11 12">
    <name type="scientific">Candida glabrata</name>
    <name type="common">Yeast</name>
    <name type="synonym">Torulopsis glabrata</name>
    <dbReference type="NCBI Taxonomy" id="5478"/>
    <lineage>
        <taxon>Eukaryota</taxon>
        <taxon>Fungi</taxon>
        <taxon>Dikarya</taxon>
        <taxon>Ascomycota</taxon>
        <taxon>Saccharomycotina</taxon>
        <taxon>Saccharomycetes</taxon>
        <taxon>Saccharomycetales</taxon>
        <taxon>Saccharomycetaceae</taxon>
        <taxon>Nakaseomyces</taxon>
    </lineage>
</organism>
<evidence type="ECO:0000256" key="9">
    <source>
        <dbReference type="SAM" id="Phobius"/>
    </source>
</evidence>
<dbReference type="AlphaFoldDB" id="A0A0W0CVN2"/>
<evidence type="ECO:0000256" key="1">
    <source>
        <dbReference type="ARBA" id="ARBA00004123"/>
    </source>
</evidence>
<dbReference type="GO" id="GO:1900399">
    <property type="term" value="P:positive regulation of pyrimidine nucleotide biosynthetic process"/>
    <property type="evidence" value="ECO:0007669"/>
    <property type="project" value="EnsemblFungi"/>
</dbReference>
<dbReference type="CDD" id="cd14723">
    <property type="entry name" value="ZIP_Ppr1"/>
    <property type="match status" value="1"/>
</dbReference>
<dbReference type="PANTHER" id="PTHR47782">
    <property type="entry name" value="ZN(II)2CYS6 TRANSCRIPTION FACTOR (EUROFUNG)-RELATED"/>
    <property type="match status" value="1"/>
</dbReference>
<dbReference type="CDD" id="cd12148">
    <property type="entry name" value="fungal_TF_MHR"/>
    <property type="match status" value="1"/>
</dbReference>
<dbReference type="VEuPathDB" id="FungiDB:B1J91_D02904g"/>
<keyword evidence="4" id="KW-0805">Transcription regulation</keyword>
<accession>A0A0W0CVN2</accession>
<evidence type="ECO:0000313" key="11">
    <source>
        <dbReference type="EMBL" id="KTB01364.1"/>
    </source>
</evidence>
<dbReference type="GO" id="GO:0006351">
    <property type="term" value="P:DNA-templated transcription"/>
    <property type="evidence" value="ECO:0007669"/>
    <property type="project" value="InterPro"/>
</dbReference>
<keyword evidence="9" id="KW-0472">Membrane</keyword>
<evidence type="ECO:0000259" key="10">
    <source>
        <dbReference type="PROSITE" id="PS50048"/>
    </source>
</evidence>
<keyword evidence="3" id="KW-0862">Zinc</keyword>
<dbReference type="GO" id="GO:0008270">
    <property type="term" value="F:zinc ion binding"/>
    <property type="evidence" value="ECO:0007669"/>
    <property type="project" value="EnsemblFungi"/>
</dbReference>
<dbReference type="PROSITE" id="PS50048">
    <property type="entry name" value="ZN2_CY6_FUNGAL_2"/>
    <property type="match status" value="1"/>
</dbReference>
<keyword evidence="6" id="KW-0804">Transcription</keyword>
<evidence type="ECO:0000256" key="2">
    <source>
        <dbReference type="ARBA" id="ARBA00022723"/>
    </source>
</evidence>
<keyword evidence="7" id="KW-0539">Nucleus</keyword>
<name>A0A0W0CVN2_CANGB</name>
<dbReference type="Pfam" id="PF04082">
    <property type="entry name" value="Fungal_trans"/>
    <property type="match status" value="1"/>
</dbReference>
<dbReference type="OMA" id="ISACNRC"/>
<evidence type="ECO:0000256" key="4">
    <source>
        <dbReference type="ARBA" id="ARBA00023015"/>
    </source>
</evidence>
<dbReference type="GO" id="GO:0000981">
    <property type="term" value="F:DNA-binding transcription factor activity, RNA polymerase II-specific"/>
    <property type="evidence" value="ECO:0007669"/>
    <property type="project" value="EnsemblFungi"/>
</dbReference>
<dbReference type="InterPro" id="IPR001138">
    <property type="entry name" value="Zn2Cys6_DnaBD"/>
</dbReference>
<dbReference type="SMART" id="SM00906">
    <property type="entry name" value="Fungal_trans"/>
    <property type="match status" value="1"/>
</dbReference>
<dbReference type="GO" id="GO:0045944">
    <property type="term" value="P:positive regulation of transcription by RNA polymerase II"/>
    <property type="evidence" value="ECO:0007669"/>
    <property type="project" value="EnsemblFungi"/>
</dbReference>
<evidence type="ECO:0000256" key="3">
    <source>
        <dbReference type="ARBA" id="ARBA00022833"/>
    </source>
</evidence>
<comment type="subcellular location">
    <subcellularLocation>
        <location evidence="1">Nucleus</location>
    </subcellularLocation>
</comment>
<dbReference type="VEuPathDB" id="FungiDB:GWK60_D03069"/>
<gene>
    <name evidence="11" type="ORF">AO440_000735</name>
</gene>
<reference evidence="11 12" key="1">
    <citation type="submission" date="2015-10" db="EMBL/GenBank/DDBJ databases">
        <title>Draft genomes sequences of Candida glabrata isolates 1A, 1B, 2A, 2B, 3A and 3B.</title>
        <authorList>
            <person name="Haavelsrud O.E."/>
            <person name="Gaustad P."/>
        </authorList>
    </citation>
    <scope>NUCLEOTIDE SEQUENCE [LARGE SCALE GENOMIC DNA]</scope>
    <source>
        <strain evidence="11">910700640</strain>
    </source>
</reference>
<comment type="caution">
    <text evidence="11">The sequence shown here is derived from an EMBL/GenBank/DDBJ whole genome shotgun (WGS) entry which is preliminary data.</text>
</comment>
<dbReference type="VEuPathDB" id="FungiDB:CAGL0D02904g"/>
<dbReference type="GO" id="GO:0005634">
    <property type="term" value="C:nucleus"/>
    <property type="evidence" value="ECO:0007669"/>
    <property type="project" value="UniProtKB-SubCell"/>
</dbReference>
<dbReference type="PANTHER" id="PTHR47782:SF1">
    <property type="entry name" value="PYRIMIDINE PATHWAY REGULATORY PROTEIN 1"/>
    <property type="match status" value="1"/>
</dbReference>
<dbReference type="InterPro" id="IPR052202">
    <property type="entry name" value="Yeast_MetPath_Reg"/>
</dbReference>
<dbReference type="PhylomeDB" id="A0A0W0CVN2"/>
<dbReference type="InterPro" id="IPR007219">
    <property type="entry name" value="XnlR_reg_dom"/>
</dbReference>
<dbReference type="InterPro" id="IPR036864">
    <property type="entry name" value="Zn2-C6_fun-type_DNA-bd_sf"/>
</dbReference>
<evidence type="ECO:0000313" key="12">
    <source>
        <dbReference type="Proteomes" id="UP000054886"/>
    </source>
</evidence>
<keyword evidence="9" id="KW-1133">Transmembrane helix</keyword>
<dbReference type="Pfam" id="PF00172">
    <property type="entry name" value="Zn_clus"/>
    <property type="match status" value="1"/>
</dbReference>
<keyword evidence="2" id="KW-0479">Metal-binding</keyword>
<dbReference type="SUPFAM" id="SSF57701">
    <property type="entry name" value="Zn2/Cys6 DNA-binding domain"/>
    <property type="match status" value="1"/>
</dbReference>
<dbReference type="PROSITE" id="PS00463">
    <property type="entry name" value="ZN2_CY6_FUNGAL_1"/>
    <property type="match status" value="1"/>
</dbReference>